<dbReference type="InterPro" id="IPR034466">
    <property type="entry name" value="Methyltransferase_Class_B"/>
</dbReference>
<dbReference type="AlphaFoldDB" id="A0A938X9Q6"/>
<dbReference type="Gene3D" id="3.40.50.280">
    <property type="entry name" value="Cobalamin-binding domain"/>
    <property type="match status" value="1"/>
</dbReference>
<evidence type="ECO:0000256" key="3">
    <source>
        <dbReference type="ARBA" id="ARBA00022679"/>
    </source>
</evidence>
<dbReference type="Pfam" id="PF04055">
    <property type="entry name" value="Radical_SAM"/>
    <property type="match status" value="1"/>
</dbReference>
<comment type="cofactor">
    <cofactor evidence="1">
        <name>[4Fe-4S] cluster</name>
        <dbReference type="ChEBI" id="CHEBI:49883"/>
    </cofactor>
</comment>
<dbReference type="GO" id="GO:0046872">
    <property type="term" value="F:metal ion binding"/>
    <property type="evidence" value="ECO:0007669"/>
    <property type="project" value="UniProtKB-KW"/>
</dbReference>
<evidence type="ECO:0000256" key="4">
    <source>
        <dbReference type="ARBA" id="ARBA00022691"/>
    </source>
</evidence>
<keyword evidence="4" id="KW-0949">S-adenosyl-L-methionine</keyword>
<dbReference type="Proteomes" id="UP000705508">
    <property type="component" value="Unassembled WGS sequence"/>
</dbReference>
<proteinExistence type="predicted"/>
<evidence type="ECO:0000313" key="10">
    <source>
        <dbReference type="Proteomes" id="UP000705508"/>
    </source>
</evidence>
<dbReference type="PANTHER" id="PTHR43409:SF7">
    <property type="entry name" value="BLL1977 PROTEIN"/>
    <property type="match status" value="1"/>
</dbReference>
<evidence type="ECO:0000256" key="6">
    <source>
        <dbReference type="ARBA" id="ARBA00023004"/>
    </source>
</evidence>
<keyword evidence="5" id="KW-0479">Metal-binding</keyword>
<name>A0A938X9Q6_9CLOT</name>
<dbReference type="Gene3D" id="3.80.30.20">
    <property type="entry name" value="tm_1862 like domain"/>
    <property type="match status" value="1"/>
</dbReference>
<comment type="caution">
    <text evidence="9">The sequence shown here is derived from an EMBL/GenBank/DDBJ whole genome shotgun (WGS) entry which is preliminary data.</text>
</comment>
<evidence type="ECO:0000256" key="7">
    <source>
        <dbReference type="ARBA" id="ARBA00023014"/>
    </source>
</evidence>
<feature type="domain" description="Radical SAM core" evidence="8">
    <location>
        <begin position="179"/>
        <end position="406"/>
    </location>
</feature>
<evidence type="ECO:0000256" key="1">
    <source>
        <dbReference type="ARBA" id="ARBA00001966"/>
    </source>
</evidence>
<evidence type="ECO:0000313" key="9">
    <source>
        <dbReference type="EMBL" id="MBM6947496.1"/>
    </source>
</evidence>
<dbReference type="InterPro" id="IPR006638">
    <property type="entry name" value="Elp3/MiaA/NifB-like_rSAM"/>
</dbReference>
<dbReference type="GO" id="GO:0051539">
    <property type="term" value="F:4 iron, 4 sulfur cluster binding"/>
    <property type="evidence" value="ECO:0007669"/>
    <property type="project" value="UniProtKB-KW"/>
</dbReference>
<dbReference type="GO" id="GO:0003824">
    <property type="term" value="F:catalytic activity"/>
    <property type="evidence" value="ECO:0007669"/>
    <property type="project" value="InterPro"/>
</dbReference>
<keyword evidence="2" id="KW-0489">Methyltransferase</keyword>
<evidence type="ECO:0000256" key="5">
    <source>
        <dbReference type="ARBA" id="ARBA00022723"/>
    </source>
</evidence>
<dbReference type="EMBL" id="JACJKS010000002">
    <property type="protein sequence ID" value="MBM6947496.1"/>
    <property type="molecule type" value="Genomic_DNA"/>
</dbReference>
<dbReference type="InterPro" id="IPR023404">
    <property type="entry name" value="rSAM_horseshoe"/>
</dbReference>
<dbReference type="SFLD" id="SFLDG01123">
    <property type="entry name" value="methyltransferase_(Class_B)"/>
    <property type="match status" value="1"/>
</dbReference>
<reference evidence="9" key="2">
    <citation type="journal article" date="2021" name="Sci. Rep.">
        <title>The distribution of antibiotic resistance genes in chicken gut microbiota commensals.</title>
        <authorList>
            <person name="Juricova H."/>
            <person name="Matiasovicova J."/>
            <person name="Kubasova T."/>
            <person name="Cejkova D."/>
            <person name="Rychlik I."/>
        </authorList>
    </citation>
    <scope>NUCLEOTIDE SEQUENCE</scope>
    <source>
        <strain evidence="9">An582</strain>
    </source>
</reference>
<organism evidence="9 10">
    <name type="scientific">Mordavella massiliensis</name>
    <dbReference type="NCBI Taxonomy" id="1871024"/>
    <lineage>
        <taxon>Bacteria</taxon>
        <taxon>Bacillati</taxon>
        <taxon>Bacillota</taxon>
        <taxon>Clostridia</taxon>
        <taxon>Eubacteriales</taxon>
        <taxon>Clostridiaceae</taxon>
        <taxon>Mordavella</taxon>
    </lineage>
</organism>
<dbReference type="InterPro" id="IPR051198">
    <property type="entry name" value="BchE-like"/>
</dbReference>
<dbReference type="CDD" id="cd01335">
    <property type="entry name" value="Radical_SAM"/>
    <property type="match status" value="1"/>
</dbReference>
<accession>A0A938X9Q6</accession>
<dbReference type="SUPFAM" id="SSF102114">
    <property type="entry name" value="Radical SAM enzymes"/>
    <property type="match status" value="1"/>
</dbReference>
<dbReference type="InterPro" id="IPR058240">
    <property type="entry name" value="rSAM_sf"/>
</dbReference>
<sequence length="481" mass="55891">MKVRFIEPGNRPYRPSLLNYVVYDRYIRTPSVGMNTLATIVKREVDDTLMYSESISRIPLKDVLDADVIFIGIFTFAAVRGYKLARYLKKHSSAVIVMGGLHASMNYKEAVKYCDYVLLGEGDETILTFLHALEQGKPMDFPGLAYLRDGEAVSTGYPEPPQDIGTIPDRNLIWRYQKMAGHNTIWPQVHASRGCPHNCDYCALVRHFGRKVRTRPPENVVEDIRQSIEFFDRKHFRPVKDLWITDDNFFADREWAVSVLNAIIDSGLDYRFNVQARYEVGFDDEMLDLLKKAGFFELDMGIEFIDDKSFETYHKKSTKDEIVRSIKNIREHGLSVRGLFILGSDDQEKGVGDQLADFVIENHIQGVLIQSMYFVPGTPVYETHKDRLLHRNWGLYNGNVVHYPKNMTPYELQLEHIRASKRIYFFRRLIHALIFEDYVHKFLFAGEFLWHMSVRSDLKKQLPYLKKVSSSACCWQRKNLG</sequence>
<evidence type="ECO:0000256" key="2">
    <source>
        <dbReference type="ARBA" id="ARBA00022603"/>
    </source>
</evidence>
<keyword evidence="6" id="KW-0408">Iron</keyword>
<reference evidence="9" key="1">
    <citation type="submission" date="2020-08" db="EMBL/GenBank/DDBJ databases">
        <authorList>
            <person name="Cejkova D."/>
            <person name="Kubasova T."/>
            <person name="Jahodarova E."/>
            <person name="Rychlik I."/>
        </authorList>
    </citation>
    <scope>NUCLEOTIDE SEQUENCE</scope>
    <source>
        <strain evidence="9">An582</strain>
    </source>
</reference>
<gene>
    <name evidence="9" type="ORF">H6A20_02300</name>
</gene>
<dbReference type="SFLD" id="SFLDS00029">
    <property type="entry name" value="Radical_SAM"/>
    <property type="match status" value="1"/>
</dbReference>
<dbReference type="PANTHER" id="PTHR43409">
    <property type="entry name" value="ANAEROBIC MAGNESIUM-PROTOPORPHYRIN IX MONOMETHYL ESTER CYCLASE-RELATED"/>
    <property type="match status" value="1"/>
</dbReference>
<dbReference type="RefSeq" id="WP_204905542.1">
    <property type="nucleotide sequence ID" value="NZ_JACJKS010000002.1"/>
</dbReference>
<dbReference type="InterPro" id="IPR007197">
    <property type="entry name" value="rSAM"/>
</dbReference>
<dbReference type="SMART" id="SM00729">
    <property type="entry name" value="Elp3"/>
    <property type="match status" value="1"/>
</dbReference>
<protein>
    <submittedName>
        <fullName evidence="9">B12-binding domain-containing radical SAM protein</fullName>
    </submittedName>
</protein>
<dbReference type="PROSITE" id="PS51918">
    <property type="entry name" value="RADICAL_SAM"/>
    <property type="match status" value="1"/>
</dbReference>
<keyword evidence="3" id="KW-0808">Transferase</keyword>
<evidence type="ECO:0000259" key="8">
    <source>
        <dbReference type="PROSITE" id="PS51918"/>
    </source>
</evidence>
<dbReference type="SFLD" id="SFLDG01082">
    <property type="entry name" value="B12-binding_domain_containing"/>
    <property type="match status" value="1"/>
</dbReference>
<keyword evidence="7" id="KW-0411">Iron-sulfur</keyword>